<evidence type="ECO:0000256" key="1">
    <source>
        <dbReference type="ARBA" id="ARBA00004123"/>
    </source>
</evidence>
<dbReference type="InterPro" id="IPR001138">
    <property type="entry name" value="Zn2Cys6_DnaBD"/>
</dbReference>
<dbReference type="EMBL" id="KZ805676">
    <property type="protein sequence ID" value="PVH92502.1"/>
    <property type="molecule type" value="Genomic_DNA"/>
</dbReference>
<dbReference type="Proteomes" id="UP000244855">
    <property type="component" value="Unassembled WGS sequence"/>
</dbReference>
<dbReference type="CDD" id="cd00067">
    <property type="entry name" value="GAL4"/>
    <property type="match status" value="1"/>
</dbReference>
<dbReference type="PANTHER" id="PTHR46910:SF37">
    <property type="entry name" value="ZN(II)2CYS6 TRANSCRIPTION FACTOR (EUROFUNG)"/>
    <property type="match status" value="1"/>
</dbReference>
<accession>A0A2V1D3A8</accession>
<feature type="compositionally biased region" description="Low complexity" evidence="7">
    <location>
        <begin position="257"/>
        <end position="266"/>
    </location>
</feature>
<name>A0A2V1D3A8_9PLEO</name>
<feature type="region of interest" description="Disordered" evidence="7">
    <location>
        <begin position="242"/>
        <end position="270"/>
    </location>
</feature>
<dbReference type="Gene3D" id="4.10.240.10">
    <property type="entry name" value="Zn(2)-C6 fungal-type DNA-binding domain"/>
    <property type="match status" value="1"/>
</dbReference>
<proteinExistence type="predicted"/>
<evidence type="ECO:0000259" key="8">
    <source>
        <dbReference type="PROSITE" id="PS50048"/>
    </source>
</evidence>
<sequence>MASSASSFPTHDPACDNCRQKKIRCDRGRPRCGNCRRACVACNFSGREKRGTSTRKRESTSDVEDRLMRLENSMYRISKAVETRLPPLVGTTSPLMTSLPLPTANPIPFDSVAPINTGYQYPEFPAHFDPLQISLYGQRFFYGSISVVTQCFGIHECLSKARPDYQYLQAFEDNLTKLKSLCRMLTYQGPVDVDFGSNLLKLPHQKRVEAAVELFLGQSSFPEIFFHPQILRSQISNLSSHNNSSTNMWHPTIPTDSSSSSSSPSSRIEAKDGRDLPTLFLLAAKSALAEGAMRKCRMVDIQALIAMTLVAIRSVDFFLAELALNRACTLAKQTGLHRDQFLGEEPVEAFEERQLVFWTLYTIDKSLSLTLQRNCALPTSECNTPLPSVLGPMGLAEASIPGVLARIQLGAIQEQIFSGLFSATAVRQNGAERQGHVQVLLDQLEVWKKGNDISTDKEHISGALTNDEKHGFLYAYHSHFIVIQSQSPLPQRADTLDHARKAVEYLCANSGDAAPLDKIPSSALLLVFQGEPLTALFTILKQVLSSTHPQESVADTWLLRHATAPPHQSSSPLTKMNEVIHTLATIGCNRWNTISLHSASSSASTTNNNHRGVRVPSGLTPPKSSNISATSTPPPPIPTTTATPIYDFQLLNMNSELPASTSSANLWNTDSSGTNYATAVGNTDLSWLLNEQTPPLHAQLDYATVDLPADSIVSMDSALGESL</sequence>
<dbReference type="GO" id="GO:0000981">
    <property type="term" value="F:DNA-binding transcription factor activity, RNA polymerase II-specific"/>
    <property type="evidence" value="ECO:0007669"/>
    <property type="project" value="InterPro"/>
</dbReference>
<feature type="region of interest" description="Disordered" evidence="7">
    <location>
        <begin position="600"/>
        <end position="638"/>
    </location>
</feature>
<keyword evidence="6" id="KW-0539">Nucleus</keyword>
<dbReference type="PROSITE" id="PS50048">
    <property type="entry name" value="ZN2_CY6_FUNGAL_2"/>
    <property type="match status" value="1"/>
</dbReference>
<evidence type="ECO:0000313" key="10">
    <source>
        <dbReference type="Proteomes" id="UP000244855"/>
    </source>
</evidence>
<evidence type="ECO:0000313" key="9">
    <source>
        <dbReference type="EMBL" id="PVH92502.1"/>
    </source>
</evidence>
<dbReference type="OrthoDB" id="103819at2759"/>
<dbReference type="CDD" id="cd12148">
    <property type="entry name" value="fungal_TF_MHR"/>
    <property type="match status" value="1"/>
</dbReference>
<evidence type="ECO:0000256" key="6">
    <source>
        <dbReference type="ARBA" id="ARBA00023242"/>
    </source>
</evidence>
<dbReference type="SMART" id="SM00906">
    <property type="entry name" value="Fungal_trans"/>
    <property type="match status" value="1"/>
</dbReference>
<dbReference type="GO" id="GO:0006351">
    <property type="term" value="P:DNA-templated transcription"/>
    <property type="evidence" value="ECO:0007669"/>
    <property type="project" value="InterPro"/>
</dbReference>
<comment type="subcellular location">
    <subcellularLocation>
        <location evidence="1">Nucleus</location>
    </subcellularLocation>
</comment>
<keyword evidence="4" id="KW-0238">DNA-binding</keyword>
<dbReference type="GO" id="GO:0003677">
    <property type="term" value="F:DNA binding"/>
    <property type="evidence" value="ECO:0007669"/>
    <property type="project" value="UniProtKB-KW"/>
</dbReference>
<dbReference type="AlphaFoldDB" id="A0A2V1D3A8"/>
<reference evidence="9 10" key="1">
    <citation type="journal article" date="2018" name="Sci. Rep.">
        <title>Comparative genomics provides insights into the lifestyle and reveals functional heterogeneity of dark septate endophytic fungi.</title>
        <authorList>
            <person name="Knapp D.G."/>
            <person name="Nemeth J.B."/>
            <person name="Barry K."/>
            <person name="Hainaut M."/>
            <person name="Henrissat B."/>
            <person name="Johnson J."/>
            <person name="Kuo A."/>
            <person name="Lim J.H.P."/>
            <person name="Lipzen A."/>
            <person name="Nolan M."/>
            <person name="Ohm R.A."/>
            <person name="Tamas L."/>
            <person name="Grigoriev I.V."/>
            <person name="Spatafora J.W."/>
            <person name="Nagy L.G."/>
            <person name="Kovacs G.M."/>
        </authorList>
    </citation>
    <scope>NUCLEOTIDE SEQUENCE [LARGE SCALE GENOMIC DNA]</scope>
    <source>
        <strain evidence="9 10">DSE2036</strain>
    </source>
</reference>
<dbReference type="GO" id="GO:0005634">
    <property type="term" value="C:nucleus"/>
    <property type="evidence" value="ECO:0007669"/>
    <property type="project" value="UniProtKB-SubCell"/>
</dbReference>
<dbReference type="Pfam" id="PF04082">
    <property type="entry name" value="Fungal_trans"/>
    <property type="match status" value="1"/>
</dbReference>
<evidence type="ECO:0000256" key="5">
    <source>
        <dbReference type="ARBA" id="ARBA00023163"/>
    </source>
</evidence>
<keyword evidence="2" id="KW-0479">Metal-binding</keyword>
<dbReference type="PANTHER" id="PTHR46910">
    <property type="entry name" value="TRANSCRIPTION FACTOR PDR1"/>
    <property type="match status" value="1"/>
</dbReference>
<evidence type="ECO:0000256" key="4">
    <source>
        <dbReference type="ARBA" id="ARBA00023125"/>
    </source>
</evidence>
<dbReference type="GO" id="GO:0008270">
    <property type="term" value="F:zinc ion binding"/>
    <property type="evidence" value="ECO:0007669"/>
    <property type="project" value="InterPro"/>
</dbReference>
<evidence type="ECO:0000256" key="7">
    <source>
        <dbReference type="SAM" id="MobiDB-lite"/>
    </source>
</evidence>
<keyword evidence="10" id="KW-1185">Reference proteome</keyword>
<dbReference type="InterPro" id="IPR007219">
    <property type="entry name" value="XnlR_reg_dom"/>
</dbReference>
<protein>
    <recommendedName>
        <fullName evidence="8">Zn(2)-C6 fungal-type domain-containing protein</fullName>
    </recommendedName>
</protein>
<gene>
    <name evidence="9" type="ORF">DM02DRAFT_699514</name>
</gene>
<keyword evidence="5" id="KW-0804">Transcription</keyword>
<dbReference type="InterPro" id="IPR050987">
    <property type="entry name" value="AtrR-like"/>
</dbReference>
<organism evidence="9 10">
    <name type="scientific">Periconia macrospinosa</name>
    <dbReference type="NCBI Taxonomy" id="97972"/>
    <lineage>
        <taxon>Eukaryota</taxon>
        <taxon>Fungi</taxon>
        <taxon>Dikarya</taxon>
        <taxon>Ascomycota</taxon>
        <taxon>Pezizomycotina</taxon>
        <taxon>Dothideomycetes</taxon>
        <taxon>Pleosporomycetidae</taxon>
        <taxon>Pleosporales</taxon>
        <taxon>Massarineae</taxon>
        <taxon>Periconiaceae</taxon>
        <taxon>Periconia</taxon>
    </lineage>
</organism>
<dbReference type="Pfam" id="PF00172">
    <property type="entry name" value="Zn_clus"/>
    <property type="match status" value="1"/>
</dbReference>
<keyword evidence="3" id="KW-0805">Transcription regulation</keyword>
<dbReference type="PROSITE" id="PS00463">
    <property type="entry name" value="ZN2_CY6_FUNGAL_1"/>
    <property type="match status" value="1"/>
</dbReference>
<evidence type="ECO:0000256" key="2">
    <source>
        <dbReference type="ARBA" id="ARBA00022723"/>
    </source>
</evidence>
<dbReference type="SMART" id="SM00066">
    <property type="entry name" value="GAL4"/>
    <property type="match status" value="1"/>
</dbReference>
<dbReference type="InterPro" id="IPR036864">
    <property type="entry name" value="Zn2-C6_fun-type_DNA-bd_sf"/>
</dbReference>
<feature type="domain" description="Zn(2)-C6 fungal-type" evidence="8">
    <location>
        <begin position="14"/>
        <end position="44"/>
    </location>
</feature>
<evidence type="ECO:0000256" key="3">
    <source>
        <dbReference type="ARBA" id="ARBA00023015"/>
    </source>
</evidence>
<feature type="compositionally biased region" description="Low complexity" evidence="7">
    <location>
        <begin position="600"/>
        <end position="609"/>
    </location>
</feature>
<dbReference type="SUPFAM" id="SSF57701">
    <property type="entry name" value="Zn2/Cys6 DNA-binding domain"/>
    <property type="match status" value="1"/>
</dbReference>